<accession>A0A3L8PSU1</accession>
<dbReference type="RefSeq" id="WP_121840783.1">
    <property type="nucleotide sequence ID" value="NZ_ML014872.1"/>
</dbReference>
<gene>
    <name evidence="1" type="ORF">D5018_20190</name>
</gene>
<sequence length="261" mass="30127">MSTSKDVIFTFNHHRYQVVLQETGRLAISFSEHRIKGHNPSKLELWFVRHRLQRSSVVNAMQHSLNNAEQHQNFSSFAKSRRFTSSGCGAFFNTGFYSLFSAQSAPPSYRDVILEKMILIGDEPISEEVAQRARQLKEEYRRLISAQGIKDSGAFFEYTQRGMLVSTVDLHRQIMRIAQPLVPSLKVDLKRLGYEQNALERALKHLPNLKYFALPLTQKNLAEFEFFRHMDVVDINQWLEEALRVHPCHFGNEMGVGLLST</sequence>
<evidence type="ECO:0000313" key="2">
    <source>
        <dbReference type="Proteomes" id="UP000281474"/>
    </source>
</evidence>
<dbReference type="AlphaFoldDB" id="A0A3L8PSU1"/>
<name>A0A3L8PSU1_9GAMM</name>
<protein>
    <submittedName>
        <fullName evidence="1">Uncharacterized protein</fullName>
    </submittedName>
</protein>
<comment type="caution">
    <text evidence="1">The sequence shown here is derived from an EMBL/GenBank/DDBJ whole genome shotgun (WGS) entry which is preliminary data.</text>
</comment>
<keyword evidence="2" id="KW-1185">Reference proteome</keyword>
<organism evidence="1 2">
    <name type="scientific">Parashewanella curva</name>
    <dbReference type="NCBI Taxonomy" id="2338552"/>
    <lineage>
        <taxon>Bacteria</taxon>
        <taxon>Pseudomonadati</taxon>
        <taxon>Pseudomonadota</taxon>
        <taxon>Gammaproteobacteria</taxon>
        <taxon>Alteromonadales</taxon>
        <taxon>Shewanellaceae</taxon>
        <taxon>Parashewanella</taxon>
    </lineage>
</organism>
<proteinExistence type="predicted"/>
<dbReference type="Proteomes" id="UP000281474">
    <property type="component" value="Unassembled WGS sequence"/>
</dbReference>
<dbReference type="EMBL" id="QZEI01000123">
    <property type="protein sequence ID" value="RLV57889.1"/>
    <property type="molecule type" value="Genomic_DNA"/>
</dbReference>
<reference evidence="1 2" key="1">
    <citation type="submission" date="2018-09" db="EMBL/GenBank/DDBJ databases">
        <title>Phylogeny of the Shewanellaceae, and recommendation for two new genera, Pseudoshewanella and Parashewanella.</title>
        <authorList>
            <person name="Wang G."/>
        </authorList>
    </citation>
    <scope>NUCLEOTIDE SEQUENCE [LARGE SCALE GENOMIC DNA]</scope>
    <source>
        <strain evidence="1 2">C51</strain>
    </source>
</reference>
<evidence type="ECO:0000313" key="1">
    <source>
        <dbReference type="EMBL" id="RLV57889.1"/>
    </source>
</evidence>